<name>A0A977PYZ4_9CYAN</name>
<gene>
    <name evidence="1" type="ORF">KA717_18555</name>
</gene>
<evidence type="ECO:0000313" key="1">
    <source>
        <dbReference type="EMBL" id="UXE64302.1"/>
    </source>
</evidence>
<dbReference type="AlphaFoldDB" id="A0A977PYZ4"/>
<organism evidence="1">
    <name type="scientific">Woronichinia naegeliana WA131</name>
    <dbReference type="NCBI Taxonomy" id="2824559"/>
    <lineage>
        <taxon>Bacteria</taxon>
        <taxon>Bacillati</taxon>
        <taxon>Cyanobacteriota</taxon>
        <taxon>Cyanophyceae</taxon>
        <taxon>Synechococcales</taxon>
        <taxon>Coelosphaeriaceae</taxon>
        <taxon>Woronichinia</taxon>
    </lineage>
</organism>
<sequence>MEERSSFFDVPVIIEAITIFFSMNIKTQLLEAIEQAPDSVIQETFNFLSSAQSDYLHSQSAGDAILSLLDQIPLNPEDLKNLPNDLAAQHDHYLYGVPKSD</sequence>
<proteinExistence type="predicted"/>
<dbReference type="EMBL" id="CP073041">
    <property type="protein sequence ID" value="UXE64302.1"/>
    <property type="molecule type" value="Genomic_DNA"/>
</dbReference>
<reference evidence="1" key="1">
    <citation type="submission" date="2021-04" db="EMBL/GenBank/DDBJ databases">
        <title>Genome sequence of Woronichinia naegeliana from Washington state freshwater lake bloom.</title>
        <authorList>
            <person name="Dreher T.W."/>
        </authorList>
    </citation>
    <scope>NUCLEOTIDE SEQUENCE</scope>
    <source>
        <strain evidence="1">WA131</strain>
    </source>
</reference>
<protein>
    <submittedName>
        <fullName evidence="1">Uncharacterized protein</fullName>
    </submittedName>
</protein>
<accession>A0A977PYZ4</accession>
<dbReference type="KEGG" id="wna:KA717_18555"/>
<dbReference type="Proteomes" id="UP001065613">
    <property type="component" value="Chromosome"/>
</dbReference>